<feature type="compositionally biased region" description="Basic and acidic residues" evidence="2">
    <location>
        <begin position="27"/>
        <end position="52"/>
    </location>
</feature>
<dbReference type="Proteomes" id="UP000807504">
    <property type="component" value="Unassembled WGS sequence"/>
</dbReference>
<name>A0A8T0FBQ3_ARGBR</name>
<reference evidence="3" key="1">
    <citation type="journal article" date="2020" name="bioRxiv">
        <title>Chromosome-level reference genome of the European wasp spider Argiope bruennichi: a resource for studies on range expansion and evolutionary adaptation.</title>
        <authorList>
            <person name="Sheffer M.M."/>
            <person name="Hoppe A."/>
            <person name="Krehenwinkel H."/>
            <person name="Uhl G."/>
            <person name="Kuss A.W."/>
            <person name="Jensen L."/>
            <person name="Jensen C."/>
            <person name="Gillespie R.G."/>
            <person name="Hoff K.J."/>
            <person name="Prost S."/>
        </authorList>
    </citation>
    <scope>NUCLEOTIDE SEQUENCE</scope>
</reference>
<proteinExistence type="predicted"/>
<evidence type="ECO:0000256" key="1">
    <source>
        <dbReference type="SAM" id="Coils"/>
    </source>
</evidence>
<feature type="compositionally biased region" description="Low complexity" evidence="2">
    <location>
        <begin position="9"/>
        <end position="26"/>
    </location>
</feature>
<feature type="region of interest" description="Disordered" evidence="2">
    <location>
        <begin position="227"/>
        <end position="271"/>
    </location>
</feature>
<keyword evidence="4" id="KW-1185">Reference proteome</keyword>
<protein>
    <submittedName>
        <fullName evidence="3">Uncharacterized protein</fullName>
    </submittedName>
</protein>
<reference evidence="3" key="2">
    <citation type="submission" date="2020-06" db="EMBL/GenBank/DDBJ databases">
        <authorList>
            <person name="Sheffer M."/>
        </authorList>
    </citation>
    <scope>NUCLEOTIDE SEQUENCE</scope>
</reference>
<accession>A0A8T0FBQ3</accession>
<feature type="compositionally biased region" description="Basic residues" evidence="2">
    <location>
        <begin position="227"/>
        <end position="238"/>
    </location>
</feature>
<feature type="compositionally biased region" description="Basic and acidic residues" evidence="2">
    <location>
        <begin position="81"/>
        <end position="150"/>
    </location>
</feature>
<comment type="caution">
    <text evidence="3">The sequence shown here is derived from an EMBL/GenBank/DDBJ whole genome shotgun (WGS) entry which is preliminary data.</text>
</comment>
<keyword evidence="1" id="KW-0175">Coiled coil</keyword>
<feature type="region of interest" description="Disordered" evidence="2">
    <location>
        <begin position="1"/>
        <end position="186"/>
    </location>
</feature>
<feature type="coiled-coil region" evidence="1">
    <location>
        <begin position="272"/>
        <end position="299"/>
    </location>
</feature>
<dbReference type="AlphaFoldDB" id="A0A8T0FBQ3"/>
<evidence type="ECO:0000313" key="3">
    <source>
        <dbReference type="EMBL" id="KAF8788714.1"/>
    </source>
</evidence>
<evidence type="ECO:0000256" key="2">
    <source>
        <dbReference type="SAM" id="MobiDB-lite"/>
    </source>
</evidence>
<sequence length="475" mass="53961">MRDEQTTKNNSSHSLTSKQSSKSNLSKVEKSKEQKVSKNMTKEGQIDKESKEPAPNGIEFCGDENVPSSKEVIDSSLLKRNSKETKRCESLFHSRAASDFEKDSREIFPENSKKRIRKKSSEPKSSESDSDSRKDQILKKRKRNESDGVSRSKLPASDSKRDLVSEIKSKTRYRPPDAGAVINGLGEKPPEELLAKKLLIVGDKNLAILDNYYCLKVKDNHIYLKKVGKSRKRRHRRQSKEQRSPQINEKNLEISDKRNHGRKERDELASDSENAVAALKEMEDFLQQLRAKKVSSEKQHDPPLQSQQTREMKFMARIQAKRKAKLMACVSTTPNISEKEAKFLKDLENRSKNPSDSPETESKKQKLLEKIRAETDFIVLSHKQAAALEDDPLSDVKSFLNMIKEAESTNDENSKQFYVSFSLKKSDVKKLENITTGKASALSEESQRLLNSVRAKMRAKKVPAALANEEPQAEV</sequence>
<gene>
    <name evidence="3" type="ORF">HNY73_006723</name>
</gene>
<feature type="compositionally biased region" description="Basic and acidic residues" evidence="2">
    <location>
        <begin position="250"/>
        <end position="268"/>
    </location>
</feature>
<dbReference type="EMBL" id="JABXBU010000012">
    <property type="protein sequence ID" value="KAF8788714.1"/>
    <property type="molecule type" value="Genomic_DNA"/>
</dbReference>
<evidence type="ECO:0000313" key="4">
    <source>
        <dbReference type="Proteomes" id="UP000807504"/>
    </source>
</evidence>
<organism evidence="3 4">
    <name type="scientific">Argiope bruennichi</name>
    <name type="common">Wasp spider</name>
    <name type="synonym">Aranea bruennichi</name>
    <dbReference type="NCBI Taxonomy" id="94029"/>
    <lineage>
        <taxon>Eukaryota</taxon>
        <taxon>Metazoa</taxon>
        <taxon>Ecdysozoa</taxon>
        <taxon>Arthropoda</taxon>
        <taxon>Chelicerata</taxon>
        <taxon>Arachnida</taxon>
        <taxon>Araneae</taxon>
        <taxon>Araneomorphae</taxon>
        <taxon>Entelegynae</taxon>
        <taxon>Araneoidea</taxon>
        <taxon>Araneidae</taxon>
        <taxon>Argiope</taxon>
    </lineage>
</organism>
<feature type="compositionally biased region" description="Basic and acidic residues" evidence="2">
    <location>
        <begin position="158"/>
        <end position="169"/>
    </location>
</feature>